<evidence type="ECO:0000256" key="5">
    <source>
        <dbReference type="PIRSR" id="PIRSR619791-2"/>
    </source>
</evidence>
<keyword evidence="6" id="KW-1133">Transmembrane helix</keyword>
<dbReference type="Pfam" id="PF03098">
    <property type="entry name" value="An_peroxidase"/>
    <property type="match status" value="1"/>
</dbReference>
<dbReference type="GO" id="GO:0004601">
    <property type="term" value="F:peroxidase activity"/>
    <property type="evidence" value="ECO:0007669"/>
    <property type="project" value="InterPro"/>
</dbReference>
<evidence type="ECO:0000259" key="8">
    <source>
        <dbReference type="Pfam" id="PF07593"/>
    </source>
</evidence>
<dbReference type="GO" id="GO:0020037">
    <property type="term" value="F:heme binding"/>
    <property type="evidence" value="ECO:0007669"/>
    <property type="project" value="InterPro"/>
</dbReference>
<dbReference type="EMBL" id="BRYA01000334">
    <property type="protein sequence ID" value="GMI47185.1"/>
    <property type="molecule type" value="Genomic_DNA"/>
</dbReference>
<dbReference type="GO" id="GO:0006979">
    <property type="term" value="P:response to oxidative stress"/>
    <property type="evidence" value="ECO:0007669"/>
    <property type="project" value="InterPro"/>
</dbReference>
<sequence>MEAFFLIIILTLQPLLVFTTTLTLNEDARVSFTIPLGCSSGSLSTFWSLSSAPVHGGVYKSSETSEVALPSFSNSEDSGLGDVLTLEYRPNDNFYGVDYASFGDSTSDEACSIKFLVLPMDDVPNAIDITIDVKNKGKPIYLNPIAGDKLDDFSSNHPVCLQDLLYSKRLSTKRGGPLFFKDIAKEIGVDVLQQDIGRFKDGKCAHTVNENGYYGDFCDATYMLGGVSVADLNGDGYDDIIVTRLMETPKVFKNFGDGTYADITEECGLGITDGPFPDTAGVAVGDIDNDGDVDIYFSTYGQDQYAYLFINDGTGHFTEESEARGVQNIHELSKTSGVSVTFGDFDNDGFLDVVTGEWLAKAARLGGSPNSEGFKIYKNKGTRVNDCPKTPSSPSGKCEGFFEDITDELNLYVHFLDAEYEARKVGNPNYGDYKGTQVFGCMFIDLNDDTWDDLFCIIDFGNTRMFLNDGAGSFLPQPYQPPNHVFSDPDLFEFSEIARNEEYGTRGVVDAMGSTIGDINEDGHLDIFLSAISCPGCTNGRLFYGQKKSGNRLYIKGEGFHMKDKTTEYGVLDGGWGWGTTMFDFDNDGDLDIAMVNGFDFPGSTEDILATDSKLFENVLSCSPGRPENKCMSSGDSPGMVENGESLGFSADKSKGRGLISFDYDYDGDLDLFVMNSEGIAELFENRKGNEMDWLKVNVVERGSGRTSIDAFVYVRERAETDAVGTSENERTQSTKWRMRKMGPSSFYLGTGEQVTHFGLGSPSGDPVDTVKVFWPKTNNTIIINDVPRNTQLRVTSLPGRDVWEAYHHIESIPQCPYLTIAELSQPLKGGSVAIDSMGKHVVYYPSAEFNGTIDFNYEVKDAAALSSDQLTDSGKVTLNVRYNSGETLESSKFPPLNGKNNNPNDGNIGCPFMALGRVSPSEYKQDSDALLGAYDTPITEGIDETHEDARPSAREISNVLFKQSNKDKPSKSNLNDLFVHIGQMIVHDTDFSTPFANGDLDAMMGIKVPKGDPIFDEDSEGGKQLRFRRSGVADNTGSGFTVNREQFNKVTSFIDLSQVYSPSWTRLMSMRSQRSGKLLVDMTTGTLPLNTPLMQLANPLEKELEFQLLSGDNRANVHPALLAIHSLFHLEHNRVCEGLQESLGAATSDEDLFQHARVRLIAKFQSIVYNEWLPALLGPNLKLAPYTGYNPDIRAEIKNEFATAAARFGHSQVNNVQLCFEADNTECPQGHLLLRDSYFKPGAFRRAGMSQLLKGMFAQPAQEVDTFMVDALRDFLFGTHAFPLDLASINIQRGRDHGLADFNQVRKDLGLYKYTAFEEITSDKEIAGKLKRLYKGKIDNIDLFVGGLAEDKVPGGNLGPTFGNIIKTQFEILRDGDRFYFENNANNLMSEEEVQEIKSSGLCDILKGSAWGTGSGFENSIPLACANNNKPFLFVPEEQDEGSWWEAWDTDVLPIVVSVVVTLLCVSGALFVFVKADKVEINWRSMEIGRGQRPPPAVEVEPLEDMKSSGKYGIVGTAVIETRI</sequence>
<evidence type="ECO:0000256" key="7">
    <source>
        <dbReference type="SAM" id="SignalP"/>
    </source>
</evidence>
<keyword evidence="3 7" id="KW-0732">Signal</keyword>
<keyword evidence="6" id="KW-0812">Transmembrane</keyword>
<evidence type="ECO:0000256" key="3">
    <source>
        <dbReference type="ARBA" id="ARBA00022729"/>
    </source>
</evidence>
<dbReference type="Proteomes" id="UP001165065">
    <property type="component" value="Unassembled WGS sequence"/>
</dbReference>
<dbReference type="SUPFAM" id="SSF48113">
    <property type="entry name" value="Heme-dependent peroxidases"/>
    <property type="match status" value="1"/>
</dbReference>
<dbReference type="Gene3D" id="2.130.10.130">
    <property type="entry name" value="Integrin alpha, N-terminal"/>
    <property type="match status" value="2"/>
</dbReference>
<evidence type="ECO:0000256" key="2">
    <source>
        <dbReference type="ARBA" id="ARBA00022525"/>
    </source>
</evidence>
<keyword evidence="2" id="KW-0964">Secreted</keyword>
<proteinExistence type="predicted"/>
<keyword evidence="5" id="KW-0349">Heme</keyword>
<feature type="domain" description="ASPIC/UnbV" evidence="8">
    <location>
        <begin position="735"/>
        <end position="793"/>
    </location>
</feature>
<name>A0A9W7LDL7_9STRA</name>
<dbReference type="PRINTS" id="PR00457">
    <property type="entry name" value="ANPEROXIDASE"/>
</dbReference>
<comment type="caution">
    <text evidence="9">The sequence shown here is derived from an EMBL/GenBank/DDBJ whole genome shotgun (WGS) entry which is preliminary data.</text>
</comment>
<dbReference type="InterPro" id="IPR013517">
    <property type="entry name" value="FG-GAP"/>
</dbReference>
<evidence type="ECO:0000256" key="1">
    <source>
        <dbReference type="ARBA" id="ARBA00004613"/>
    </source>
</evidence>
<comment type="subcellular location">
    <subcellularLocation>
        <location evidence="1">Secreted</location>
    </subcellularLocation>
</comment>
<protein>
    <recommendedName>
        <fullName evidence="8">ASPIC/UnbV domain-containing protein</fullName>
    </recommendedName>
</protein>
<evidence type="ECO:0000313" key="10">
    <source>
        <dbReference type="Proteomes" id="UP001165065"/>
    </source>
</evidence>
<reference evidence="10" key="1">
    <citation type="journal article" date="2023" name="Commun. Biol.">
        <title>Genome analysis of Parmales, the sister group of diatoms, reveals the evolutionary specialization of diatoms from phago-mixotrophs to photoautotrophs.</title>
        <authorList>
            <person name="Ban H."/>
            <person name="Sato S."/>
            <person name="Yoshikawa S."/>
            <person name="Yamada K."/>
            <person name="Nakamura Y."/>
            <person name="Ichinomiya M."/>
            <person name="Sato N."/>
            <person name="Blanc-Mathieu R."/>
            <person name="Endo H."/>
            <person name="Kuwata A."/>
            <person name="Ogata H."/>
        </authorList>
    </citation>
    <scope>NUCLEOTIDE SEQUENCE [LARGE SCALE GENOMIC DNA]</scope>
</reference>
<dbReference type="InterPro" id="IPR010255">
    <property type="entry name" value="Haem_peroxidase_sf"/>
</dbReference>
<dbReference type="PROSITE" id="PS50292">
    <property type="entry name" value="PEROXIDASE_3"/>
    <property type="match status" value="1"/>
</dbReference>
<accession>A0A9W7LDL7</accession>
<dbReference type="GO" id="GO:0046872">
    <property type="term" value="F:metal ion binding"/>
    <property type="evidence" value="ECO:0007669"/>
    <property type="project" value="UniProtKB-KW"/>
</dbReference>
<keyword evidence="10" id="KW-1185">Reference proteome</keyword>
<dbReference type="Gene3D" id="1.10.640.10">
    <property type="entry name" value="Haem peroxidase domain superfamily, animal type"/>
    <property type="match status" value="1"/>
</dbReference>
<feature type="chain" id="PRO_5040882192" description="ASPIC/UnbV domain-containing protein" evidence="7">
    <location>
        <begin position="20"/>
        <end position="1525"/>
    </location>
</feature>
<dbReference type="InterPro" id="IPR019791">
    <property type="entry name" value="Haem_peroxidase_animal"/>
</dbReference>
<evidence type="ECO:0000313" key="9">
    <source>
        <dbReference type="EMBL" id="GMI47185.1"/>
    </source>
</evidence>
<dbReference type="InterPro" id="IPR037120">
    <property type="entry name" value="Haem_peroxidase_sf_animal"/>
</dbReference>
<evidence type="ECO:0000256" key="4">
    <source>
        <dbReference type="ARBA" id="ARBA00023180"/>
    </source>
</evidence>
<feature type="transmembrane region" description="Helical" evidence="6">
    <location>
        <begin position="1453"/>
        <end position="1475"/>
    </location>
</feature>
<keyword evidence="5" id="KW-0408">Iron</keyword>
<dbReference type="Pfam" id="PF07593">
    <property type="entry name" value="UnbV_ASPIC"/>
    <property type="match status" value="1"/>
</dbReference>
<dbReference type="Pfam" id="PF13517">
    <property type="entry name" value="FG-GAP_3"/>
    <property type="match status" value="1"/>
</dbReference>
<dbReference type="PANTHER" id="PTHR11475">
    <property type="entry name" value="OXIDASE/PEROXIDASE"/>
    <property type="match status" value="1"/>
</dbReference>
<evidence type="ECO:0000256" key="6">
    <source>
        <dbReference type="SAM" id="Phobius"/>
    </source>
</evidence>
<feature type="signal peptide" evidence="7">
    <location>
        <begin position="1"/>
        <end position="19"/>
    </location>
</feature>
<gene>
    <name evidence="9" type="ORF">TrCOL_g5642</name>
</gene>
<dbReference type="SUPFAM" id="SSF69318">
    <property type="entry name" value="Integrin alpha N-terminal domain"/>
    <property type="match status" value="1"/>
</dbReference>
<dbReference type="GO" id="GO:0005576">
    <property type="term" value="C:extracellular region"/>
    <property type="evidence" value="ECO:0007669"/>
    <property type="project" value="UniProtKB-SubCell"/>
</dbReference>
<keyword evidence="6" id="KW-0472">Membrane</keyword>
<keyword evidence="5" id="KW-0479">Metal-binding</keyword>
<dbReference type="InterPro" id="IPR028994">
    <property type="entry name" value="Integrin_alpha_N"/>
</dbReference>
<dbReference type="OrthoDB" id="193827at2759"/>
<organism evidence="9 10">
    <name type="scientific">Triparma columacea</name>
    <dbReference type="NCBI Taxonomy" id="722753"/>
    <lineage>
        <taxon>Eukaryota</taxon>
        <taxon>Sar</taxon>
        <taxon>Stramenopiles</taxon>
        <taxon>Ochrophyta</taxon>
        <taxon>Bolidophyceae</taxon>
        <taxon>Parmales</taxon>
        <taxon>Triparmaceae</taxon>
        <taxon>Triparma</taxon>
    </lineage>
</organism>
<feature type="binding site" description="axial binding residue" evidence="5">
    <location>
        <position position="1211"/>
    </location>
    <ligand>
        <name>heme b</name>
        <dbReference type="ChEBI" id="CHEBI:60344"/>
    </ligand>
    <ligandPart>
        <name>Fe</name>
        <dbReference type="ChEBI" id="CHEBI:18248"/>
    </ligandPart>
</feature>
<dbReference type="PANTHER" id="PTHR11475:SF4">
    <property type="entry name" value="CHORION PEROXIDASE"/>
    <property type="match status" value="1"/>
</dbReference>
<dbReference type="InterPro" id="IPR011519">
    <property type="entry name" value="UnbV_ASPIC"/>
</dbReference>
<keyword evidence="4" id="KW-0325">Glycoprotein</keyword>